<dbReference type="OMA" id="FMAREWG"/>
<reference evidence="10" key="1">
    <citation type="journal article" date="2012" name="PLoS Genet.">
        <title>The genomes of the fungal plant pathogens Cladosporium fulvum and Dothistroma septosporum reveal adaptation to different hosts and lifestyles but also signatures of common ancestry.</title>
        <authorList>
            <person name="de Wit P.J.G.M."/>
            <person name="van der Burgt A."/>
            <person name="Oekmen B."/>
            <person name="Stergiopoulos I."/>
            <person name="Abd-Elsalam K.A."/>
            <person name="Aerts A.L."/>
            <person name="Bahkali A.H."/>
            <person name="Beenen H.G."/>
            <person name="Chettri P."/>
            <person name="Cox M.P."/>
            <person name="Datema E."/>
            <person name="de Vries R.P."/>
            <person name="Dhillon B."/>
            <person name="Ganley A.R."/>
            <person name="Griffiths S.A."/>
            <person name="Guo Y."/>
            <person name="Hamelin R.C."/>
            <person name="Henrissat B."/>
            <person name="Kabir M.S."/>
            <person name="Jashni M.K."/>
            <person name="Kema G."/>
            <person name="Klaubauf S."/>
            <person name="Lapidus A."/>
            <person name="Levasseur A."/>
            <person name="Lindquist E."/>
            <person name="Mehrabi R."/>
            <person name="Ohm R.A."/>
            <person name="Owen T.J."/>
            <person name="Salamov A."/>
            <person name="Schwelm A."/>
            <person name="Schijlen E."/>
            <person name="Sun H."/>
            <person name="van den Burg H.A."/>
            <person name="van Ham R.C.H.J."/>
            <person name="Zhang S."/>
            <person name="Goodwin S.B."/>
            <person name="Grigoriev I.V."/>
            <person name="Collemare J."/>
            <person name="Bradshaw R.E."/>
        </authorList>
    </citation>
    <scope>NUCLEOTIDE SEQUENCE [LARGE SCALE GENOMIC DNA]</scope>
    <source>
        <strain evidence="10">NZE10 / CBS 128990</strain>
    </source>
</reference>
<keyword evidence="10" id="KW-1185">Reference proteome</keyword>
<dbReference type="InterPro" id="IPR001753">
    <property type="entry name" value="Enoyl-CoA_hydra/iso"/>
</dbReference>
<dbReference type="EC" id="4.1.3.4" evidence="3"/>
<reference evidence="9 10" key="2">
    <citation type="journal article" date="2012" name="PLoS Pathog.">
        <title>Diverse lifestyles and strategies of plant pathogenesis encoded in the genomes of eighteen Dothideomycetes fungi.</title>
        <authorList>
            <person name="Ohm R.A."/>
            <person name="Feau N."/>
            <person name="Henrissat B."/>
            <person name="Schoch C.L."/>
            <person name="Horwitz B.A."/>
            <person name="Barry K.W."/>
            <person name="Condon B.J."/>
            <person name="Copeland A.C."/>
            <person name="Dhillon B."/>
            <person name="Glaser F."/>
            <person name="Hesse C.N."/>
            <person name="Kosti I."/>
            <person name="LaButti K."/>
            <person name="Lindquist E.A."/>
            <person name="Lucas S."/>
            <person name="Salamov A.A."/>
            <person name="Bradshaw R.E."/>
            <person name="Ciuffetti L."/>
            <person name="Hamelin R.C."/>
            <person name="Kema G.H.J."/>
            <person name="Lawrence C."/>
            <person name="Scott J.A."/>
            <person name="Spatafora J.W."/>
            <person name="Turgeon B.G."/>
            <person name="de Wit P.J.G.M."/>
            <person name="Zhong S."/>
            <person name="Goodwin S.B."/>
            <person name="Grigoriev I.V."/>
        </authorList>
    </citation>
    <scope>NUCLEOTIDE SEQUENCE [LARGE SCALE GENOMIC DNA]</scope>
    <source>
        <strain evidence="10">NZE10 / CBS 128990</strain>
    </source>
</reference>
<dbReference type="PANTHER" id="PTHR42738">
    <property type="entry name" value="HYDROXYMETHYLGLUTARYL-COA LYASE"/>
    <property type="match status" value="1"/>
</dbReference>
<dbReference type="InterPro" id="IPR029045">
    <property type="entry name" value="ClpP/crotonase-like_dom_sf"/>
</dbReference>
<name>N1PL21_DOTSN</name>
<evidence type="ECO:0000256" key="7">
    <source>
        <dbReference type="ARBA" id="ARBA00049877"/>
    </source>
</evidence>
<dbReference type="GO" id="GO:0046951">
    <property type="term" value="P:ketone body biosynthetic process"/>
    <property type="evidence" value="ECO:0007669"/>
    <property type="project" value="TreeGrafter"/>
</dbReference>
<keyword evidence="5" id="KW-0843">Virulence</keyword>
<comment type="similarity">
    <text evidence="2">Belongs to the HMG-CoA lyase family.</text>
</comment>
<dbReference type="Pfam" id="PF00682">
    <property type="entry name" value="HMGL-like"/>
    <property type="match status" value="1"/>
</dbReference>
<evidence type="ECO:0000256" key="1">
    <source>
        <dbReference type="ARBA" id="ARBA00005143"/>
    </source>
</evidence>
<dbReference type="InterPro" id="IPR043594">
    <property type="entry name" value="HMGL"/>
</dbReference>
<evidence type="ECO:0000256" key="2">
    <source>
        <dbReference type="ARBA" id="ARBA00009405"/>
    </source>
</evidence>
<dbReference type="HOGENOM" id="CLU_022138_4_1_1"/>
<sequence length="627" mass="66693">MVGLALRNKLHSFRQIGRAFSTASAGNLRILEVGPRDGLQNVKTQIPTDVKVELIQRLAAAGVRNIEATSFVPPKWIPQLADQRQVMKALGPWAEKQNVELPVLVPNMRGLDNAIEAGAKSIEIFASATEGFSKANQNSSVEQALDIAAAVARKALSAGLTVRGVTSCIFVDPYTGSTAPEQVLYVVEKMLAMGCYEVGFGDTLGVGTASQTRALLEVLLERVAPSQLAGHFHDTYGQALSNVVAAYDMGVRSFDASVAGLGGCPYAKGAQGNLATEDLVYMLESSGVKTGIDLVELSKAGDWIAARVGVPNRSRAGVAMLAKSVGDAKTSVSTKDNVASSKSSSAEVAGNLASGTEWVDLVSTGDVLVYKRGTTAKIVLNRPQRGNSMSRSMLESLTTLFRDLSEDAAIFHIILAAKGRYFCTGMDLGPSTDRTSTEGGYYSLVKGLFTAIEDCKKTTIAVVDGPAFGGGVGLTFACDVRIVSRKSKWSLTEVRLGLQPAIISRFMAREWGFAFSREAILSGREVLPDELLRIGAIHAVAEDSEGLDVAADKYLEQLRRCAPGAAAKCKDLVRLAWLDAGGLQQEAAIQECFGTMMGLGSEGEYGIGQLQKKQPVDWAKFTLSFAT</sequence>
<dbReference type="OrthoDB" id="10253869at2759"/>
<dbReference type="Proteomes" id="UP000016933">
    <property type="component" value="Unassembled WGS sequence"/>
</dbReference>
<proteinExistence type="inferred from homology"/>
<dbReference type="CDD" id="cd07938">
    <property type="entry name" value="DRE_TIM_HMGL"/>
    <property type="match status" value="1"/>
</dbReference>
<dbReference type="PROSITE" id="PS50991">
    <property type="entry name" value="PYR_CT"/>
    <property type="match status" value="1"/>
</dbReference>
<dbReference type="GO" id="GO:0006552">
    <property type="term" value="P:L-leucine catabolic process"/>
    <property type="evidence" value="ECO:0007669"/>
    <property type="project" value="TreeGrafter"/>
</dbReference>
<dbReference type="GO" id="GO:0046872">
    <property type="term" value="F:metal ion binding"/>
    <property type="evidence" value="ECO:0007669"/>
    <property type="project" value="UniProtKB-KW"/>
</dbReference>
<dbReference type="Gene3D" id="3.90.226.10">
    <property type="entry name" value="2-enoyl-CoA Hydratase, Chain A, domain 1"/>
    <property type="match status" value="1"/>
</dbReference>
<evidence type="ECO:0000313" key="9">
    <source>
        <dbReference type="EMBL" id="EME43723.1"/>
    </source>
</evidence>
<evidence type="ECO:0000259" key="8">
    <source>
        <dbReference type="PROSITE" id="PS50991"/>
    </source>
</evidence>
<keyword evidence="6" id="KW-0456">Lyase</keyword>
<dbReference type="AlphaFoldDB" id="N1PL21"/>
<comment type="pathway">
    <text evidence="1">Metabolic intermediate metabolism; (S)-3-hydroxy-3-methylglutaryl-CoA degradation; acetoacetate from (S)-3-hydroxy-3-methylglutaryl-CoA: step 1/1.</text>
</comment>
<feature type="domain" description="Pyruvate carboxyltransferase" evidence="8">
    <location>
        <begin position="28"/>
        <end position="298"/>
    </location>
</feature>
<dbReference type="STRING" id="675120.N1PL21"/>
<dbReference type="CDD" id="cd06558">
    <property type="entry name" value="crotonase-like"/>
    <property type="match status" value="1"/>
</dbReference>
<evidence type="ECO:0000256" key="3">
    <source>
        <dbReference type="ARBA" id="ARBA00012910"/>
    </source>
</evidence>
<dbReference type="InterPro" id="IPR000891">
    <property type="entry name" value="PYR_CT"/>
</dbReference>
<accession>N1PL21</accession>
<dbReference type="InterPro" id="IPR013785">
    <property type="entry name" value="Aldolase_TIM"/>
</dbReference>
<dbReference type="eggNOG" id="KOG2368">
    <property type="taxonomic scope" value="Eukaryota"/>
</dbReference>
<evidence type="ECO:0000256" key="6">
    <source>
        <dbReference type="ARBA" id="ARBA00023239"/>
    </source>
</evidence>
<dbReference type="eggNOG" id="KOG1680">
    <property type="taxonomic scope" value="Eukaryota"/>
</dbReference>
<gene>
    <name evidence="9" type="ORF">DOTSEDRAFT_79729</name>
</gene>
<dbReference type="EMBL" id="KB446539">
    <property type="protein sequence ID" value="EME43723.1"/>
    <property type="molecule type" value="Genomic_DNA"/>
</dbReference>
<dbReference type="SUPFAM" id="SSF52096">
    <property type="entry name" value="ClpP/crotonase"/>
    <property type="match status" value="1"/>
</dbReference>
<dbReference type="NCBIfam" id="NF004283">
    <property type="entry name" value="PRK05692.1"/>
    <property type="match status" value="1"/>
</dbReference>
<organism evidence="9 10">
    <name type="scientific">Dothistroma septosporum (strain NZE10 / CBS 128990)</name>
    <name type="common">Red band needle blight fungus</name>
    <name type="synonym">Mycosphaerella pini</name>
    <dbReference type="NCBI Taxonomy" id="675120"/>
    <lineage>
        <taxon>Eukaryota</taxon>
        <taxon>Fungi</taxon>
        <taxon>Dikarya</taxon>
        <taxon>Ascomycota</taxon>
        <taxon>Pezizomycotina</taxon>
        <taxon>Dothideomycetes</taxon>
        <taxon>Dothideomycetidae</taxon>
        <taxon>Mycosphaerellales</taxon>
        <taxon>Mycosphaerellaceae</taxon>
        <taxon>Dothistroma</taxon>
    </lineage>
</organism>
<dbReference type="PANTHER" id="PTHR42738:SF17">
    <property type="entry name" value="HYDROXYMETHYLGLUTARYL-COA LYASE"/>
    <property type="match status" value="1"/>
</dbReference>
<evidence type="ECO:0000313" key="10">
    <source>
        <dbReference type="Proteomes" id="UP000016933"/>
    </source>
</evidence>
<protein>
    <recommendedName>
        <fullName evidence="3">hydroxymethylglutaryl-CoA lyase</fullName>
        <ecNumber evidence="3">4.1.3.4</ecNumber>
    </recommendedName>
</protein>
<keyword evidence="4" id="KW-0479">Metal-binding</keyword>
<dbReference type="InterPro" id="IPR000138">
    <property type="entry name" value="HMG_CoA_lyase_AS"/>
</dbReference>
<dbReference type="PROSITE" id="PS01062">
    <property type="entry name" value="HMG_COA_LYASE"/>
    <property type="match status" value="1"/>
</dbReference>
<dbReference type="UniPathway" id="UPA00896">
    <property type="reaction ID" value="UER00863"/>
</dbReference>
<evidence type="ECO:0000256" key="4">
    <source>
        <dbReference type="ARBA" id="ARBA00022723"/>
    </source>
</evidence>
<dbReference type="Pfam" id="PF00378">
    <property type="entry name" value="ECH_1"/>
    <property type="match status" value="1"/>
</dbReference>
<comment type="catalytic activity">
    <reaction evidence="7">
        <text>(3S)-3-hydroxy-3-methylglutaryl-CoA = acetoacetate + acetyl-CoA</text>
        <dbReference type="Rhea" id="RHEA:24404"/>
        <dbReference type="ChEBI" id="CHEBI:13705"/>
        <dbReference type="ChEBI" id="CHEBI:43074"/>
        <dbReference type="ChEBI" id="CHEBI:57288"/>
        <dbReference type="EC" id="4.1.3.4"/>
    </reaction>
</comment>
<dbReference type="GO" id="GO:0004419">
    <property type="term" value="F:hydroxymethylglutaryl-CoA lyase activity"/>
    <property type="evidence" value="ECO:0007669"/>
    <property type="project" value="UniProtKB-EC"/>
</dbReference>
<evidence type="ECO:0000256" key="5">
    <source>
        <dbReference type="ARBA" id="ARBA00023026"/>
    </source>
</evidence>
<dbReference type="FunFam" id="3.20.20.70:FF:000071">
    <property type="entry name" value="Hydroxymethylglutaryl-CoA lyase"/>
    <property type="match status" value="1"/>
</dbReference>
<dbReference type="Gene3D" id="3.20.20.70">
    <property type="entry name" value="Aldolase class I"/>
    <property type="match status" value="1"/>
</dbReference>
<dbReference type="SUPFAM" id="SSF51569">
    <property type="entry name" value="Aldolase"/>
    <property type="match status" value="1"/>
</dbReference>